<sequence length="65" mass="7885">SDSDSDSDCICHDWFLIFLFSNRKYYAFYKYTWHHTEPFFKLMLHKQLVIVLNSFHAGKDHKKAI</sequence>
<dbReference type="Proteomes" id="UP000270927">
    <property type="component" value="Unassembled WGS sequence"/>
</dbReference>
<feature type="non-terminal residue" evidence="1">
    <location>
        <position position="1"/>
    </location>
</feature>
<dbReference type="AlphaFoldDB" id="A0A3N2QDE0"/>
<keyword evidence="2" id="KW-1185">Reference proteome</keyword>
<dbReference type="RefSeq" id="WP_221179566.1">
    <property type="nucleotide sequence ID" value="NZ_RARA01000008.1"/>
</dbReference>
<reference evidence="1 2" key="1">
    <citation type="submission" date="2018-09" db="EMBL/GenBank/DDBJ databases">
        <title>Comparative Genomics of Wolbachia-Cardinium Dual Endosymbiosis in a Plant-Parasitic Nematode.</title>
        <authorList>
            <person name="Brown A.M.V."/>
            <person name="Wasala S.K."/>
            <person name="Howe D.K."/>
            <person name="Peetz A.B."/>
            <person name="Zasada I.A."/>
            <person name="Denver D.R."/>
        </authorList>
    </citation>
    <scope>NUCLEOTIDE SEQUENCE [LARGE SCALE GENOMIC DNA]</scope>
    <source>
        <strain evidence="1 2">Pp_1</strain>
    </source>
</reference>
<evidence type="ECO:0000313" key="2">
    <source>
        <dbReference type="Proteomes" id="UP000270927"/>
    </source>
</evidence>
<proteinExistence type="predicted"/>
<dbReference type="EMBL" id="RARA01000008">
    <property type="protein sequence ID" value="ROT47825.1"/>
    <property type="molecule type" value="Genomic_DNA"/>
</dbReference>
<name>A0A3N2QDE0_9BACT</name>
<organism evidence="1 2">
    <name type="scientific">Candidatus Cardinium hertigii</name>
    <dbReference type="NCBI Taxonomy" id="247481"/>
    <lineage>
        <taxon>Bacteria</taxon>
        <taxon>Pseudomonadati</taxon>
        <taxon>Bacteroidota</taxon>
        <taxon>Cytophagia</taxon>
        <taxon>Cytophagales</taxon>
        <taxon>Amoebophilaceae</taxon>
        <taxon>Candidatus Cardinium</taxon>
    </lineage>
</organism>
<evidence type="ECO:0000313" key="1">
    <source>
        <dbReference type="EMBL" id="ROT47825.1"/>
    </source>
</evidence>
<gene>
    <name evidence="1" type="ORF">EDM02_00170</name>
</gene>
<protein>
    <submittedName>
        <fullName evidence="1">Uncharacterized protein</fullName>
    </submittedName>
</protein>
<accession>A0A3N2QDE0</accession>
<comment type="caution">
    <text evidence="1">The sequence shown here is derived from an EMBL/GenBank/DDBJ whole genome shotgun (WGS) entry which is preliminary data.</text>
</comment>